<protein>
    <submittedName>
        <fullName evidence="1">Uncharacterized protein</fullName>
    </submittedName>
</protein>
<evidence type="ECO:0000313" key="2">
    <source>
        <dbReference type="Proteomes" id="UP001183006"/>
    </source>
</evidence>
<reference evidence="1" key="1">
    <citation type="submission" date="2023-08" db="EMBL/GenBank/DDBJ databases">
        <title>Methanolobus mangrovi sp. nov. and Methanolobus sediminis sp. nov, two novel methylotrophic methanogens isolated from mangrove sediments in China.</title>
        <authorList>
            <person name="Zhou J."/>
        </authorList>
    </citation>
    <scope>NUCLEOTIDE SEQUENCE</scope>
    <source>
        <strain evidence="1">FTZ2</strain>
    </source>
</reference>
<proteinExistence type="predicted"/>
<sequence>MDIRYDVENNVVKVEDIDLCPQSLDINFIGVCSHCNSDVFSMSYHPYEDGMLVIAKCNSCDNIYAIIYDKDWNWQSEETISQFFDLKSCNDLKFLDSINKKKLAAVFTPAEIDSMYTKARGEKYTRQYLYRARKKYVDFEDLFGIKINI</sequence>
<dbReference type="KEGG" id="mmav:RE476_03985"/>
<evidence type="ECO:0000313" key="1">
    <source>
        <dbReference type="EMBL" id="WMW22996.1"/>
    </source>
</evidence>
<dbReference type="RefSeq" id="WP_309309111.1">
    <property type="nucleotide sequence ID" value="NZ_CP133594.1"/>
</dbReference>
<keyword evidence="2" id="KW-1185">Reference proteome</keyword>
<dbReference type="EMBL" id="CP133594">
    <property type="protein sequence ID" value="WMW22996.1"/>
    <property type="molecule type" value="Genomic_DNA"/>
</dbReference>
<organism evidence="1 2">
    <name type="scientific">Methanolobus mangrovi</name>
    <dbReference type="NCBI Taxonomy" id="3072977"/>
    <lineage>
        <taxon>Archaea</taxon>
        <taxon>Methanobacteriati</taxon>
        <taxon>Methanobacteriota</taxon>
        <taxon>Stenosarchaea group</taxon>
        <taxon>Methanomicrobia</taxon>
        <taxon>Methanosarcinales</taxon>
        <taxon>Methanosarcinaceae</taxon>
        <taxon>Methanolobus</taxon>
    </lineage>
</organism>
<dbReference type="GeneID" id="84229272"/>
<dbReference type="AlphaFoldDB" id="A0AA51YHB7"/>
<dbReference type="Proteomes" id="UP001183006">
    <property type="component" value="Chromosome"/>
</dbReference>
<accession>A0AA51YHB7</accession>
<gene>
    <name evidence="1" type="ORF">RE476_03985</name>
</gene>
<name>A0AA51YHB7_9EURY</name>